<dbReference type="PANTHER" id="PTHR42966">
    <property type="entry name" value="N-ACETYLNEURAMINATE SYNTHASE"/>
    <property type="match status" value="1"/>
</dbReference>
<organism evidence="3 4">
    <name type="scientific">Xanthocytophaga flava</name>
    <dbReference type="NCBI Taxonomy" id="3048013"/>
    <lineage>
        <taxon>Bacteria</taxon>
        <taxon>Pseudomonadati</taxon>
        <taxon>Bacteroidota</taxon>
        <taxon>Cytophagia</taxon>
        <taxon>Cytophagales</taxon>
        <taxon>Rhodocytophagaceae</taxon>
        <taxon>Xanthocytophaga</taxon>
    </lineage>
</organism>
<dbReference type="GO" id="GO:0047444">
    <property type="term" value="F:N-acylneuraminate-9-phosphate synthase activity"/>
    <property type="evidence" value="ECO:0007669"/>
    <property type="project" value="TreeGrafter"/>
</dbReference>
<accession>A0AAE3QS49</accession>
<dbReference type="SUPFAM" id="SSF51569">
    <property type="entry name" value="Aldolase"/>
    <property type="match status" value="1"/>
</dbReference>
<dbReference type="GO" id="GO:0016051">
    <property type="term" value="P:carbohydrate biosynthetic process"/>
    <property type="evidence" value="ECO:0007669"/>
    <property type="project" value="InterPro"/>
</dbReference>
<protein>
    <submittedName>
        <fullName evidence="3">N-acetylneuraminate synthase family protein</fullName>
    </submittedName>
</protein>
<dbReference type="InterPro" id="IPR014710">
    <property type="entry name" value="RmlC-like_jellyroll"/>
</dbReference>
<evidence type="ECO:0000313" key="4">
    <source>
        <dbReference type="Proteomes" id="UP001241110"/>
    </source>
</evidence>
<dbReference type="RefSeq" id="WP_313979720.1">
    <property type="nucleotide sequence ID" value="NZ_JASJOS010000005.1"/>
</dbReference>
<dbReference type="InterPro" id="IPR051690">
    <property type="entry name" value="PseI-like"/>
</dbReference>
<feature type="domain" description="Cupin type-2" evidence="2">
    <location>
        <begin position="401"/>
        <end position="458"/>
    </location>
</feature>
<dbReference type="PANTHER" id="PTHR42966:SF3">
    <property type="entry name" value="BLR5971 PROTEIN"/>
    <property type="match status" value="1"/>
</dbReference>
<dbReference type="Pfam" id="PF07883">
    <property type="entry name" value="Cupin_2"/>
    <property type="match status" value="1"/>
</dbReference>
<comment type="caution">
    <text evidence="3">The sequence shown here is derived from an EMBL/GenBank/DDBJ whole genome shotgun (WGS) entry which is preliminary data.</text>
</comment>
<dbReference type="SUPFAM" id="SSF51182">
    <property type="entry name" value="RmlC-like cupins"/>
    <property type="match status" value="1"/>
</dbReference>
<dbReference type="Pfam" id="PF03102">
    <property type="entry name" value="NeuB"/>
    <property type="match status" value="1"/>
</dbReference>
<name>A0AAE3QS49_9BACT</name>
<dbReference type="AlphaFoldDB" id="A0AAE3QS49"/>
<dbReference type="InterPro" id="IPR013785">
    <property type="entry name" value="Aldolase_TIM"/>
</dbReference>
<dbReference type="Gene3D" id="2.60.120.10">
    <property type="entry name" value="Jelly Rolls"/>
    <property type="match status" value="1"/>
</dbReference>
<dbReference type="Gene3D" id="3.20.20.70">
    <property type="entry name" value="Aldolase class I"/>
    <property type="match status" value="1"/>
</dbReference>
<sequence length="497" mass="56319">MNPLFNDLFIFEMANNHQGDVNHGLAIIREMGKIKRKYNINAAVKFQYRQLDTFIHPDYRNNTEAKHISRFLSTELSLDDYYTMVKATREEGLVTICTPFDEESVDIILKHGIEIIKVASASADDWPLLQKIAKAGKPIIASTGGLLMPQIDNLVSFLRHRTVDFAVLHCVGIYPSPDDVLHLNFLEKIIRRYPDVTIGYSGHEAPDNTDVAKIAIAKGAKILERHVGLPTDTIKLNNYSMNPEQVDQWIAATLQAKVICGNNEKSVTQAEIDSLLSLKRGVFAKRALKSGQEITADDVFFAMPCQPGQLTSGEFGRYRAKWKASKDYKVNEGVFETNPPDLYTQIRGIIHQAKGLFTEAGVVLGDNYEVELSHHYGLENFATTGCLIVNIINREYCKKLIVVLPGQSHPSHKHKKKEETFQLLYGDLKAQLEDRQYTLKPGDQLLVERETWHSFSSEKGAIFEEISTTHFRNDSFYEDERIAALDPMQRKTVLEEF</sequence>
<evidence type="ECO:0000259" key="1">
    <source>
        <dbReference type="Pfam" id="PF03102"/>
    </source>
</evidence>
<reference evidence="3" key="1">
    <citation type="submission" date="2023-05" db="EMBL/GenBank/DDBJ databases">
        <authorList>
            <person name="Zhang X."/>
        </authorList>
    </citation>
    <scope>NUCLEOTIDE SEQUENCE</scope>
    <source>
        <strain evidence="3">YF14B1</strain>
    </source>
</reference>
<dbReference type="InterPro" id="IPR011051">
    <property type="entry name" value="RmlC_Cupin_sf"/>
</dbReference>
<dbReference type="Gene3D" id="3.90.1210.10">
    <property type="entry name" value="Antifreeze-like/N-acetylneuraminic acid synthase C-terminal domain"/>
    <property type="match status" value="1"/>
</dbReference>
<dbReference type="Proteomes" id="UP001241110">
    <property type="component" value="Unassembled WGS sequence"/>
</dbReference>
<gene>
    <name evidence="3" type="ORF">QNI16_14250</name>
</gene>
<proteinExistence type="predicted"/>
<feature type="domain" description="PseI/NeuA/B-like" evidence="1">
    <location>
        <begin position="43"/>
        <end position="265"/>
    </location>
</feature>
<dbReference type="InterPro" id="IPR013132">
    <property type="entry name" value="PseI/NeuA/B-like_N"/>
</dbReference>
<dbReference type="InterPro" id="IPR013096">
    <property type="entry name" value="Cupin_2"/>
</dbReference>
<evidence type="ECO:0000313" key="3">
    <source>
        <dbReference type="EMBL" id="MDJ1481658.1"/>
    </source>
</evidence>
<dbReference type="EMBL" id="JASJOS010000005">
    <property type="protein sequence ID" value="MDJ1481658.1"/>
    <property type="molecule type" value="Genomic_DNA"/>
</dbReference>
<evidence type="ECO:0000259" key="2">
    <source>
        <dbReference type="Pfam" id="PF07883"/>
    </source>
</evidence>